<dbReference type="RefSeq" id="WP_311503870.1">
    <property type="nucleotide sequence ID" value="NZ_JAVRHK010000009.1"/>
</dbReference>
<evidence type="ECO:0000313" key="1">
    <source>
        <dbReference type="EMBL" id="MDT0677526.1"/>
    </source>
</evidence>
<sequence length="115" mass="13317">MFKDANDVSNKYGEWSNTTFEENIDQEESANVEDLLNVPAGLLQQDLSEEITVQSWADIDYYLYIEKDGKSKELILDHIHKDASPEVKSYFKVFLEKYKDLGGSMIDTTNIESYY</sequence>
<organism evidence="1 2">
    <name type="scientific">Autumnicola musiva</name>
    <dbReference type="NCBI Taxonomy" id="3075589"/>
    <lineage>
        <taxon>Bacteria</taxon>
        <taxon>Pseudomonadati</taxon>
        <taxon>Bacteroidota</taxon>
        <taxon>Flavobacteriia</taxon>
        <taxon>Flavobacteriales</taxon>
        <taxon>Flavobacteriaceae</taxon>
        <taxon>Autumnicola</taxon>
    </lineage>
</organism>
<keyword evidence="2" id="KW-1185">Reference proteome</keyword>
<name>A0ABU3D7W0_9FLAO</name>
<proteinExistence type="predicted"/>
<protein>
    <submittedName>
        <fullName evidence="1">Uncharacterized protein</fullName>
    </submittedName>
</protein>
<reference evidence="1 2" key="1">
    <citation type="submission" date="2023-09" db="EMBL/GenBank/DDBJ databases">
        <authorList>
            <person name="Rey-Velasco X."/>
        </authorList>
    </citation>
    <scope>NUCLEOTIDE SEQUENCE [LARGE SCALE GENOMIC DNA]</scope>
    <source>
        <strain evidence="1 2">F117</strain>
    </source>
</reference>
<accession>A0ABU3D7W0</accession>
<gene>
    <name evidence="1" type="ORF">RM539_13140</name>
</gene>
<dbReference type="Proteomes" id="UP001262582">
    <property type="component" value="Unassembled WGS sequence"/>
</dbReference>
<dbReference type="EMBL" id="JAVRHK010000009">
    <property type="protein sequence ID" value="MDT0677526.1"/>
    <property type="molecule type" value="Genomic_DNA"/>
</dbReference>
<evidence type="ECO:0000313" key="2">
    <source>
        <dbReference type="Proteomes" id="UP001262582"/>
    </source>
</evidence>
<comment type="caution">
    <text evidence="1">The sequence shown here is derived from an EMBL/GenBank/DDBJ whole genome shotgun (WGS) entry which is preliminary data.</text>
</comment>